<dbReference type="InterPro" id="IPR010730">
    <property type="entry name" value="HET"/>
</dbReference>
<accession>A0AAN6Y0E0</accession>
<feature type="domain" description="Heterokaryon incompatibility" evidence="1">
    <location>
        <begin position="12"/>
        <end position="167"/>
    </location>
</feature>
<name>A0AAN6Y0E0_9PEZI</name>
<dbReference type="AlphaFoldDB" id="A0AAN6Y0E0"/>
<proteinExistence type="predicted"/>
<sequence>MGRTRGIMPRWCWNGSTHASRAILLVVKTPVSHEAGIQFSDLPKNFQDAVTVTRAIGLRYLWIDALCIIQDDQTDWEVESGNMASIYQQAYFVIGANVSPNADGGFLDYDQKGPFCEGKAVGMVDEEQAVIYARSTGCHNDHGVDMVPGGSLHSRGPLGRRAWTLQESLLASRLVTFEEPEIAWKCTSAAFCQCGYKDQQPALGGQPVFSLNAPLAGAIWLPERYIDWYRVVQEVARRNITKASDMLSCLSGLARRFHDSGAGTYLAGLWLQDLPMGLLWGAGQYHIGSTAITPYRGPSWSWTSIRHPFYSILFDDQGDRRPWEPGMKLSRIHIELLRVDCKPKGKDPFGEVSVGCSITVAAPLMELWVHPGCEGYEDPIWCRNITLLVKID</sequence>
<keyword evidence="3" id="KW-1185">Reference proteome</keyword>
<dbReference type="Proteomes" id="UP001301769">
    <property type="component" value="Unassembled WGS sequence"/>
</dbReference>
<comment type="caution">
    <text evidence="2">The sequence shown here is derived from an EMBL/GenBank/DDBJ whole genome shotgun (WGS) entry which is preliminary data.</text>
</comment>
<protein>
    <submittedName>
        <fullName evidence="2">Heterokaryon incompatibility protein-domain-containing protein</fullName>
    </submittedName>
</protein>
<gene>
    <name evidence="2" type="ORF">QBC37DRAFT_485740</name>
</gene>
<reference evidence="2" key="1">
    <citation type="journal article" date="2023" name="Mol. Phylogenet. Evol.">
        <title>Genome-scale phylogeny and comparative genomics of the fungal order Sordariales.</title>
        <authorList>
            <person name="Hensen N."/>
            <person name="Bonometti L."/>
            <person name="Westerberg I."/>
            <person name="Brannstrom I.O."/>
            <person name="Guillou S."/>
            <person name="Cros-Aarteil S."/>
            <person name="Calhoun S."/>
            <person name="Haridas S."/>
            <person name="Kuo A."/>
            <person name="Mondo S."/>
            <person name="Pangilinan J."/>
            <person name="Riley R."/>
            <person name="LaButti K."/>
            <person name="Andreopoulos B."/>
            <person name="Lipzen A."/>
            <person name="Chen C."/>
            <person name="Yan M."/>
            <person name="Daum C."/>
            <person name="Ng V."/>
            <person name="Clum A."/>
            <person name="Steindorff A."/>
            <person name="Ohm R.A."/>
            <person name="Martin F."/>
            <person name="Silar P."/>
            <person name="Natvig D.O."/>
            <person name="Lalanne C."/>
            <person name="Gautier V."/>
            <person name="Ament-Velasquez S.L."/>
            <person name="Kruys A."/>
            <person name="Hutchinson M.I."/>
            <person name="Powell A.J."/>
            <person name="Barry K."/>
            <person name="Miller A.N."/>
            <person name="Grigoriev I.V."/>
            <person name="Debuchy R."/>
            <person name="Gladieux P."/>
            <person name="Hiltunen Thoren M."/>
            <person name="Johannesson H."/>
        </authorList>
    </citation>
    <scope>NUCLEOTIDE SEQUENCE</scope>
    <source>
        <strain evidence="2">PSN293</strain>
    </source>
</reference>
<evidence type="ECO:0000259" key="1">
    <source>
        <dbReference type="Pfam" id="PF06985"/>
    </source>
</evidence>
<evidence type="ECO:0000313" key="3">
    <source>
        <dbReference type="Proteomes" id="UP001301769"/>
    </source>
</evidence>
<dbReference type="PANTHER" id="PTHR33112">
    <property type="entry name" value="DOMAIN PROTEIN, PUTATIVE-RELATED"/>
    <property type="match status" value="1"/>
</dbReference>
<organism evidence="2 3">
    <name type="scientific">Rhypophila decipiens</name>
    <dbReference type="NCBI Taxonomy" id="261697"/>
    <lineage>
        <taxon>Eukaryota</taxon>
        <taxon>Fungi</taxon>
        <taxon>Dikarya</taxon>
        <taxon>Ascomycota</taxon>
        <taxon>Pezizomycotina</taxon>
        <taxon>Sordariomycetes</taxon>
        <taxon>Sordariomycetidae</taxon>
        <taxon>Sordariales</taxon>
        <taxon>Naviculisporaceae</taxon>
        <taxon>Rhypophila</taxon>
    </lineage>
</organism>
<dbReference type="EMBL" id="MU858189">
    <property type="protein sequence ID" value="KAK4209938.1"/>
    <property type="molecule type" value="Genomic_DNA"/>
</dbReference>
<reference evidence="2" key="2">
    <citation type="submission" date="2023-05" db="EMBL/GenBank/DDBJ databases">
        <authorList>
            <consortium name="Lawrence Berkeley National Laboratory"/>
            <person name="Steindorff A."/>
            <person name="Hensen N."/>
            <person name="Bonometti L."/>
            <person name="Westerberg I."/>
            <person name="Brannstrom I.O."/>
            <person name="Guillou S."/>
            <person name="Cros-Aarteil S."/>
            <person name="Calhoun S."/>
            <person name="Haridas S."/>
            <person name="Kuo A."/>
            <person name="Mondo S."/>
            <person name="Pangilinan J."/>
            <person name="Riley R."/>
            <person name="Labutti K."/>
            <person name="Andreopoulos B."/>
            <person name="Lipzen A."/>
            <person name="Chen C."/>
            <person name="Yanf M."/>
            <person name="Daum C."/>
            <person name="Ng V."/>
            <person name="Clum A."/>
            <person name="Ohm R."/>
            <person name="Martin F."/>
            <person name="Silar P."/>
            <person name="Natvig D."/>
            <person name="Lalanne C."/>
            <person name="Gautier V."/>
            <person name="Ament-Velasquez S.L."/>
            <person name="Kruys A."/>
            <person name="Hutchinson M.I."/>
            <person name="Powell A.J."/>
            <person name="Barry K."/>
            <person name="Miller A.N."/>
            <person name="Grigoriev I.V."/>
            <person name="Debuchy R."/>
            <person name="Gladieux P."/>
            <person name="Thoren M.H."/>
            <person name="Johannesson H."/>
        </authorList>
    </citation>
    <scope>NUCLEOTIDE SEQUENCE</scope>
    <source>
        <strain evidence="2">PSN293</strain>
    </source>
</reference>
<evidence type="ECO:0000313" key="2">
    <source>
        <dbReference type="EMBL" id="KAK4209938.1"/>
    </source>
</evidence>
<dbReference type="Pfam" id="PF06985">
    <property type="entry name" value="HET"/>
    <property type="match status" value="1"/>
</dbReference>
<dbReference type="PANTHER" id="PTHR33112:SF16">
    <property type="entry name" value="HETEROKARYON INCOMPATIBILITY DOMAIN-CONTAINING PROTEIN"/>
    <property type="match status" value="1"/>
</dbReference>